<keyword evidence="4" id="KW-0863">Zinc-finger</keyword>
<evidence type="ECO:0000259" key="7">
    <source>
        <dbReference type="PROSITE" id="PS50075"/>
    </source>
</evidence>
<dbReference type="Gene3D" id="3.40.50.720">
    <property type="entry name" value="NAD(P)-binding Rossmann-like Domain"/>
    <property type="match status" value="1"/>
</dbReference>
<sequence>MLKHIKNFLTRKEERKEKEVEKLKDGVSITEVKQSNLVVYSCNGCGSEIWPPKQERYACNECSNFDLCSECYRKEMILINGTQEEKDKLVSGESNNGIKYEPVRHYDPSPLPHQLTLENETQFQLVYSLRGNSTFETMEKSFKYFKNRPCLGIRERLGEDNVLSERYKWLTYGEVYEKSLTLAKALTNFIERRDFISIYMDNCLEWYFTDFASLWAGLIVVPLHHASNSFNLLEILWNSESKCIVCSGESFKNLIELYDQLTEQDKLEKPIVLKLIVHKEDLFDQSLVDRLPSGVEFKTFNEMIKIGESLSQAKYEFVPVGPNDLSSVTYTSGSTGVPKGVMKLDSIFNLLIVNSYVQFPNAVYSYNTLSHSQRLSDWRYIYMGGRVAIYSGDMNLLFEDLALVRPHSFWAVPRFWNLLFTQFKSDLKQYMFENPQLDERTATLYCYKGIRKLLGDRINNLVTGGAPTANEVLKFMSDCWKDINISNSYGLTEVSGVCIDGYISDEVEFKIEPVPSFGYYPTDLPHPRGELVVKSSTMSAGYYKNTQLTSESFEGGWFKTGDVVELIGVRKVKIIDRIKHAFKLANGEFVTPEPLENNFVSLCINQIFIYGNSLKTFLVAIVKPSQDCLKQLGLQDIPIDQLIENPTLKSKLLSEINKISKEKKLANYEIPKIITIDFTEWTIDNKLITGSGKFNRGELYKFYKIKINNMFDIIDKIQQGLRNNNNNNNNDNINNNDNNNNNESNKDNFENYIKSILNLDGRIEDNNFNLENLSFIQIGGDSLGAVKLSSLLKEKENIDISPSTILNQNFNLSSLSKLINEKESNQSIVEDFKENFKINWNEEMILDEDIKKSIDQIKNAQPSSTPSSSKSTPSQSSSSPPPSLNSNNIGQNAFHMKSIFITGVTGYLGTFLLFNLLEDKSIGIERIYCLVRNVKNEEEGFKLIERIFEKSCINGMNEKIREKVIPVCGDLSKPFFGVSTETFKMLSLAVDMVIHNGAIVNMAYPYANMKSTNVTSTRDILRLCTTGRASFKKLVYVSTVGVFFGNGDEKIDESTAPSTFFLDHGNGYNQTKLISDILVREAASYGLPTMIFRPGTIFSHTQSGFNNQNDSIGLIIKGILGSSSYPTKKDYSSGDLNLSPVDWVSSSMVSLIKHLPFWCNNTKIYHMVNDNRLSLDLLCQYINKEKQLEEINYFDWIDAQLNSSNNPLYSIKHLFKKNDRFPIGSQSIKNPKTIKDLESIGELQCQPISDSTVINYVKYLISNNLIQTINK</sequence>
<dbReference type="InterPro" id="IPR000873">
    <property type="entry name" value="AMP-dep_synth/lig_dom"/>
</dbReference>
<dbReference type="EMBL" id="AAFI02000107">
    <property type="protein sequence ID" value="EAL63426.1"/>
    <property type="molecule type" value="Genomic_DNA"/>
</dbReference>
<dbReference type="SUPFAM" id="SSF47336">
    <property type="entry name" value="ACP-like"/>
    <property type="match status" value="1"/>
</dbReference>
<dbReference type="SUPFAM" id="SSF51735">
    <property type="entry name" value="NAD(P)-binding Rossmann-fold domains"/>
    <property type="match status" value="1"/>
</dbReference>
<dbReference type="InterPro" id="IPR010080">
    <property type="entry name" value="Thioester_reductase-like_dom"/>
</dbReference>
<dbReference type="InParanoid" id="Q54JK0"/>
<dbReference type="GeneID" id="8626406"/>
<dbReference type="GO" id="GO:0004467">
    <property type="term" value="F:long-chain fatty acid-CoA ligase activity"/>
    <property type="evidence" value="ECO:0000318"/>
    <property type="project" value="GO_Central"/>
</dbReference>
<dbReference type="GlyGen" id="Q54JK0">
    <property type="glycosylation" value="1 site"/>
</dbReference>
<dbReference type="Pfam" id="PF07993">
    <property type="entry name" value="NAD_binding_4"/>
    <property type="match status" value="1"/>
</dbReference>
<dbReference type="Reactome" id="R-DDI-2046105">
    <property type="pathway name" value="Linoleic acid (LA) metabolism"/>
</dbReference>
<evidence type="ECO:0000313" key="8">
    <source>
        <dbReference type="EMBL" id="EAL63426.1"/>
    </source>
</evidence>
<evidence type="ECO:0000313" key="9">
    <source>
        <dbReference type="Proteomes" id="UP000002195"/>
    </source>
</evidence>
<keyword evidence="9" id="KW-1185">Reference proteome</keyword>
<dbReference type="Pfam" id="PF00501">
    <property type="entry name" value="AMP-binding"/>
    <property type="match status" value="1"/>
</dbReference>
<dbReference type="Gene3D" id="3.40.50.12780">
    <property type="entry name" value="N-terminal domain of ligase-like"/>
    <property type="match status" value="1"/>
</dbReference>
<feature type="compositionally biased region" description="Low complexity" evidence="6">
    <location>
        <begin position="861"/>
        <end position="878"/>
    </location>
</feature>
<dbReference type="InterPro" id="IPR006162">
    <property type="entry name" value="Ppantetheine_attach_site"/>
</dbReference>
<dbReference type="InterPro" id="IPR000433">
    <property type="entry name" value="Znf_ZZ"/>
</dbReference>
<dbReference type="eggNOG" id="KOG1256">
    <property type="taxonomic scope" value="Eukaryota"/>
</dbReference>
<dbReference type="InterPro" id="IPR036291">
    <property type="entry name" value="NAD(P)-bd_dom_sf"/>
</dbReference>
<dbReference type="NCBIfam" id="TIGR01746">
    <property type="entry name" value="Thioester-redct"/>
    <property type="match status" value="1"/>
</dbReference>
<dbReference type="Gene3D" id="3.30.60.90">
    <property type="match status" value="1"/>
</dbReference>
<dbReference type="InterPro" id="IPR042099">
    <property type="entry name" value="ANL_N_sf"/>
</dbReference>
<dbReference type="VEuPathDB" id="AmoebaDB:DDB_G0288001"/>
<dbReference type="SMR" id="Q54JK0"/>
<accession>Q54JK0</accession>
<feature type="region of interest" description="Disordered" evidence="6">
    <location>
        <begin position="857"/>
        <end position="887"/>
    </location>
</feature>
<dbReference type="STRING" id="44689.Q54JK0"/>
<dbReference type="PaxDb" id="44689-DDB0187729"/>
<dbReference type="InterPro" id="IPR036736">
    <property type="entry name" value="ACP-like_sf"/>
</dbReference>
<dbReference type="CDD" id="cd02249">
    <property type="entry name" value="ZZ"/>
    <property type="match status" value="1"/>
</dbReference>
<dbReference type="Pfam" id="PF00569">
    <property type="entry name" value="ZZ"/>
    <property type="match status" value="1"/>
</dbReference>
<dbReference type="PhylomeDB" id="Q54JK0"/>
<dbReference type="HOGENOM" id="CLU_263966_0_0_1"/>
<dbReference type="Reactome" id="R-DDI-2046106">
    <property type="pathway name" value="alpha-linolenic acid (ALA) metabolism"/>
</dbReference>
<dbReference type="PROSITE" id="PS00455">
    <property type="entry name" value="AMP_BINDING"/>
    <property type="match status" value="1"/>
</dbReference>
<feature type="region of interest" description="Disordered" evidence="6">
    <location>
        <begin position="724"/>
        <end position="747"/>
    </location>
</feature>
<comment type="caution">
    <text evidence="8">The sequence shown here is derived from an EMBL/GenBank/DDBJ whole genome shotgun (WGS) entry which is preliminary data.</text>
</comment>
<dbReference type="SUPFAM" id="SSF56801">
    <property type="entry name" value="Acetyl-CoA synthetase-like"/>
    <property type="match status" value="1"/>
</dbReference>
<keyword evidence="3" id="KW-0479">Metal-binding</keyword>
<proteinExistence type="predicted"/>
<dbReference type="AlphaFoldDB" id="Q54JK0"/>
<dbReference type="PROSITE" id="PS50075">
    <property type="entry name" value="CARRIER"/>
    <property type="match status" value="1"/>
</dbReference>
<keyword evidence="1" id="KW-0596">Phosphopantetheine</keyword>
<dbReference type="PANTHER" id="PTHR43272:SF91">
    <property type="entry name" value="CARRIER DOMAIN-CONTAINING PROTEIN"/>
    <property type="match status" value="1"/>
</dbReference>
<evidence type="ECO:0000256" key="3">
    <source>
        <dbReference type="ARBA" id="ARBA00022723"/>
    </source>
</evidence>
<dbReference type="Proteomes" id="UP000002195">
    <property type="component" value="Unassembled WGS sequence"/>
</dbReference>
<evidence type="ECO:0000256" key="1">
    <source>
        <dbReference type="ARBA" id="ARBA00022450"/>
    </source>
</evidence>
<dbReference type="SUPFAM" id="SSF57850">
    <property type="entry name" value="RING/U-box"/>
    <property type="match status" value="1"/>
</dbReference>
<dbReference type="dictyBase" id="DDB_G0288001"/>
<dbReference type="PROSITE" id="PS00012">
    <property type="entry name" value="PHOSPHOPANTETHEINE"/>
    <property type="match status" value="1"/>
</dbReference>
<evidence type="ECO:0000256" key="5">
    <source>
        <dbReference type="ARBA" id="ARBA00022833"/>
    </source>
</evidence>
<dbReference type="OMA" id="RTHMMEN"/>
<reference evidence="8 9" key="1">
    <citation type="journal article" date="2005" name="Nature">
        <title>The genome of the social amoeba Dictyostelium discoideum.</title>
        <authorList>
            <consortium name="The Dictyostelium discoideum Sequencing Consortium"/>
            <person name="Eichinger L."/>
            <person name="Pachebat J.A."/>
            <person name="Glockner G."/>
            <person name="Rajandream M.A."/>
            <person name="Sucgang R."/>
            <person name="Berriman M."/>
            <person name="Song J."/>
            <person name="Olsen R."/>
            <person name="Szafranski K."/>
            <person name="Xu Q."/>
            <person name="Tunggal B."/>
            <person name="Kummerfeld S."/>
            <person name="Madera M."/>
            <person name="Konfortov B.A."/>
            <person name="Rivero F."/>
            <person name="Bankier A.T."/>
            <person name="Lehmann R."/>
            <person name="Hamlin N."/>
            <person name="Davies R."/>
            <person name="Gaudet P."/>
            <person name="Fey P."/>
            <person name="Pilcher K."/>
            <person name="Chen G."/>
            <person name="Saunders D."/>
            <person name="Sodergren E."/>
            <person name="Davis P."/>
            <person name="Kerhornou A."/>
            <person name="Nie X."/>
            <person name="Hall N."/>
            <person name="Anjard C."/>
            <person name="Hemphill L."/>
            <person name="Bason N."/>
            <person name="Farbrother P."/>
            <person name="Desany B."/>
            <person name="Just E."/>
            <person name="Morio T."/>
            <person name="Rost R."/>
            <person name="Churcher C."/>
            <person name="Cooper J."/>
            <person name="Haydock S."/>
            <person name="van Driessche N."/>
            <person name="Cronin A."/>
            <person name="Goodhead I."/>
            <person name="Muzny D."/>
            <person name="Mourier T."/>
            <person name="Pain A."/>
            <person name="Lu M."/>
            <person name="Harper D."/>
            <person name="Lindsay R."/>
            <person name="Hauser H."/>
            <person name="James K."/>
            <person name="Quiles M."/>
            <person name="Madan Babu M."/>
            <person name="Saito T."/>
            <person name="Buchrieser C."/>
            <person name="Wardroper A."/>
            <person name="Felder M."/>
            <person name="Thangavelu M."/>
            <person name="Johnson D."/>
            <person name="Knights A."/>
            <person name="Loulseged H."/>
            <person name="Mungall K."/>
            <person name="Oliver K."/>
            <person name="Price C."/>
            <person name="Quail M.A."/>
            <person name="Urushihara H."/>
            <person name="Hernandez J."/>
            <person name="Rabbinowitsch E."/>
            <person name="Steffen D."/>
            <person name="Sanders M."/>
            <person name="Ma J."/>
            <person name="Kohara Y."/>
            <person name="Sharp S."/>
            <person name="Simmonds M."/>
            <person name="Spiegler S."/>
            <person name="Tivey A."/>
            <person name="Sugano S."/>
            <person name="White B."/>
            <person name="Walker D."/>
            <person name="Woodward J."/>
            <person name="Winckler T."/>
            <person name="Tanaka Y."/>
            <person name="Shaulsky G."/>
            <person name="Schleicher M."/>
            <person name="Weinstock G."/>
            <person name="Rosenthal A."/>
            <person name="Cox E.C."/>
            <person name="Chisholm R.L."/>
            <person name="Gibbs R."/>
            <person name="Loomis W.F."/>
            <person name="Platzer M."/>
            <person name="Kay R.R."/>
            <person name="Williams J."/>
            <person name="Dear P.H."/>
            <person name="Noegel A.A."/>
            <person name="Barrell B."/>
            <person name="Kuspa A."/>
        </authorList>
    </citation>
    <scope>NUCLEOTIDE SEQUENCE [LARGE SCALE GENOMIC DNA]</scope>
    <source>
        <strain evidence="8 9">AX4</strain>
    </source>
</reference>
<evidence type="ECO:0000256" key="6">
    <source>
        <dbReference type="SAM" id="MobiDB-lite"/>
    </source>
</evidence>
<dbReference type="GO" id="GO:0016020">
    <property type="term" value="C:membrane"/>
    <property type="evidence" value="ECO:0000318"/>
    <property type="project" value="GO_Central"/>
</dbReference>
<keyword evidence="5" id="KW-0862">Zinc</keyword>
<name>Q54JK0_DICDI</name>
<feature type="domain" description="Carrier" evidence="7">
    <location>
        <begin position="747"/>
        <end position="823"/>
    </location>
</feature>
<organism evidence="8 9">
    <name type="scientific">Dictyostelium discoideum</name>
    <name type="common">Social amoeba</name>
    <dbReference type="NCBI Taxonomy" id="44689"/>
    <lineage>
        <taxon>Eukaryota</taxon>
        <taxon>Amoebozoa</taxon>
        <taxon>Evosea</taxon>
        <taxon>Eumycetozoa</taxon>
        <taxon>Dictyostelia</taxon>
        <taxon>Dictyosteliales</taxon>
        <taxon>Dictyosteliaceae</taxon>
        <taxon>Dictyostelium</taxon>
    </lineage>
</organism>
<dbReference type="InterPro" id="IPR020845">
    <property type="entry name" value="AMP-binding_CS"/>
</dbReference>
<dbReference type="CDD" id="cd05235">
    <property type="entry name" value="SDR_e1"/>
    <property type="match status" value="1"/>
</dbReference>
<protein>
    <recommendedName>
        <fullName evidence="7">Carrier domain-containing protein</fullName>
    </recommendedName>
</protein>
<evidence type="ECO:0000256" key="4">
    <source>
        <dbReference type="ARBA" id="ARBA00022771"/>
    </source>
</evidence>
<evidence type="ECO:0000256" key="2">
    <source>
        <dbReference type="ARBA" id="ARBA00022553"/>
    </source>
</evidence>
<dbReference type="InterPro" id="IPR043145">
    <property type="entry name" value="Znf_ZZ_sf"/>
</dbReference>
<gene>
    <name evidence="8" type="ORF">DDB_G0288001</name>
</gene>
<keyword evidence="2" id="KW-0597">Phosphoprotein</keyword>
<dbReference type="InterPro" id="IPR009081">
    <property type="entry name" value="PP-bd_ACP"/>
</dbReference>
<dbReference type="InterPro" id="IPR013120">
    <property type="entry name" value="FAR_NAD-bd"/>
</dbReference>
<dbReference type="eggNOG" id="KOG1178">
    <property type="taxonomic scope" value="Eukaryota"/>
</dbReference>
<dbReference type="KEGG" id="ddi:DDB_G0288001"/>
<dbReference type="GO" id="GO:0001676">
    <property type="term" value="P:long-chain fatty acid metabolic process"/>
    <property type="evidence" value="ECO:0000318"/>
    <property type="project" value="GO_Central"/>
</dbReference>
<feature type="compositionally biased region" description="Low complexity" evidence="6">
    <location>
        <begin position="724"/>
        <end position="743"/>
    </location>
</feature>
<dbReference type="PANTHER" id="PTHR43272">
    <property type="entry name" value="LONG-CHAIN-FATTY-ACID--COA LIGASE"/>
    <property type="match status" value="1"/>
</dbReference>
<dbReference type="RefSeq" id="XP_636931.1">
    <property type="nucleotide sequence ID" value="XM_631839.1"/>
</dbReference>
<dbReference type="SMART" id="SM00291">
    <property type="entry name" value="ZnF_ZZ"/>
    <property type="match status" value="1"/>
</dbReference>
<dbReference type="Reactome" id="R-DDI-75876">
    <property type="pathway name" value="Synthesis of very long-chain fatty acyl-CoAs"/>
</dbReference>
<dbReference type="GO" id="GO:0005783">
    <property type="term" value="C:endoplasmic reticulum"/>
    <property type="evidence" value="ECO:0000318"/>
    <property type="project" value="GO_Central"/>
</dbReference>
<dbReference type="GO" id="GO:0008270">
    <property type="term" value="F:zinc ion binding"/>
    <property type="evidence" value="ECO:0007669"/>
    <property type="project" value="UniProtKB-KW"/>
</dbReference>